<dbReference type="EMBL" id="CP012275">
    <property type="protein sequence ID" value="AMV63671.1"/>
    <property type="molecule type" value="Genomic_DNA"/>
</dbReference>
<proteinExistence type="predicted"/>
<dbReference type="RefSeq" id="WP_046871281.1">
    <property type="nucleotide sequence ID" value="NZ_BAAAXI010000012.1"/>
</dbReference>
<sequence length="180" mass="20036">MQLTKGFEQAACIIALLCTQDRRIPLTTAVIHKRLTGSETYLRKIMRKLVLAGLVTSIPGNNGGFRLAKDPSEISLLDIVEASEGTIKTYPDMGFIENIFSDARPIAKRGKNVLNKTFQNADNLWRNYLKQQSLSDILVQIMGEPTVPGIDWNGSDAELQANFLELNKKIENAESNLNDD</sequence>
<dbReference type="InterPro" id="IPR036390">
    <property type="entry name" value="WH_DNA-bd_sf"/>
</dbReference>
<dbReference type="InterPro" id="IPR000944">
    <property type="entry name" value="Tscrpt_reg_Rrf2"/>
</dbReference>
<dbReference type="Proteomes" id="UP000076244">
    <property type="component" value="Chromosome"/>
</dbReference>
<name>A0A0R2HBN5_9LACO</name>
<protein>
    <submittedName>
        <fullName evidence="1">Rrf2 family transcriptional regulator</fullName>
    </submittedName>
</protein>
<dbReference type="EMBL" id="CP012288">
    <property type="protein sequence ID" value="AMV66391.1"/>
    <property type="molecule type" value="Genomic_DNA"/>
</dbReference>
<dbReference type="PANTHER" id="PTHR33221:SF9">
    <property type="entry name" value="RRF2 FAMILY PROTEIN"/>
    <property type="match status" value="1"/>
</dbReference>
<dbReference type="GO" id="GO:0005829">
    <property type="term" value="C:cytosol"/>
    <property type="evidence" value="ECO:0007669"/>
    <property type="project" value="TreeGrafter"/>
</dbReference>
<dbReference type="SUPFAM" id="SSF46785">
    <property type="entry name" value="Winged helix' DNA-binding domain"/>
    <property type="match status" value="1"/>
</dbReference>
<dbReference type="Pfam" id="PF02082">
    <property type="entry name" value="Rrf2"/>
    <property type="match status" value="1"/>
</dbReference>
<dbReference type="InterPro" id="IPR030489">
    <property type="entry name" value="TR_Rrf2-type_CS"/>
</dbReference>
<dbReference type="PROSITE" id="PS51197">
    <property type="entry name" value="HTH_RRF2_2"/>
    <property type="match status" value="1"/>
</dbReference>
<dbReference type="Gene3D" id="1.10.10.10">
    <property type="entry name" value="Winged helix-like DNA-binding domain superfamily/Winged helix DNA-binding domain"/>
    <property type="match status" value="1"/>
</dbReference>
<dbReference type="OrthoDB" id="9808360at2"/>
<evidence type="ECO:0000313" key="1">
    <source>
        <dbReference type="EMBL" id="AMV63671.1"/>
    </source>
</evidence>
<dbReference type="PANTHER" id="PTHR33221">
    <property type="entry name" value="WINGED HELIX-TURN-HELIX TRANSCRIPTIONAL REGULATOR, RRF2 FAMILY"/>
    <property type="match status" value="1"/>
</dbReference>
<dbReference type="InterPro" id="IPR036388">
    <property type="entry name" value="WH-like_DNA-bd_sf"/>
</dbReference>
<dbReference type="GeneID" id="57275727"/>
<evidence type="ECO:0000313" key="4">
    <source>
        <dbReference type="Proteomes" id="UP000076405"/>
    </source>
</evidence>
<dbReference type="NCBIfam" id="TIGR00738">
    <property type="entry name" value="rrf2_super"/>
    <property type="match status" value="1"/>
</dbReference>
<evidence type="ECO:0000313" key="3">
    <source>
        <dbReference type="Proteomes" id="UP000076244"/>
    </source>
</evidence>
<organism evidence="1 4">
    <name type="scientific">Pediococcus damnosus</name>
    <dbReference type="NCBI Taxonomy" id="51663"/>
    <lineage>
        <taxon>Bacteria</taxon>
        <taxon>Bacillati</taxon>
        <taxon>Bacillota</taxon>
        <taxon>Bacilli</taxon>
        <taxon>Lactobacillales</taxon>
        <taxon>Lactobacillaceae</taxon>
        <taxon>Pediococcus</taxon>
    </lineage>
</organism>
<dbReference type="GO" id="GO:0003700">
    <property type="term" value="F:DNA-binding transcription factor activity"/>
    <property type="evidence" value="ECO:0007669"/>
    <property type="project" value="TreeGrafter"/>
</dbReference>
<dbReference type="Proteomes" id="UP000076405">
    <property type="component" value="Chromosome"/>
</dbReference>
<evidence type="ECO:0000313" key="2">
    <source>
        <dbReference type="EMBL" id="AMV66391.1"/>
    </source>
</evidence>
<dbReference type="AlphaFoldDB" id="A0A0R2HBN5"/>
<dbReference type="KEGG" id="pdm:ADU72_0442"/>
<keyword evidence="3" id="KW-1185">Reference proteome</keyword>
<accession>A0A0R2HBN5</accession>
<dbReference type="PROSITE" id="PS01332">
    <property type="entry name" value="HTH_RRF2_1"/>
    <property type="match status" value="1"/>
</dbReference>
<gene>
    <name evidence="1" type="ORF">ADU70_2209</name>
    <name evidence="2" type="ORF">ADU72_0442</name>
</gene>
<reference evidence="3 4" key="1">
    <citation type="journal article" date="2016" name="PLoS ONE">
        <title>The Identification of Novel Diagnostic Marker Genes for the Detection of Beer Spoiling Pediococcus damnosus Strains Using the BlAst Diagnostic Gene findEr.</title>
        <authorList>
            <person name="Behr J."/>
            <person name="Geissler A.J."/>
            <person name="Schmid J."/>
            <person name="Zehe A."/>
            <person name="Vogel R.F."/>
        </authorList>
    </citation>
    <scope>NUCLEOTIDE SEQUENCE [LARGE SCALE GENOMIC DNA]</scope>
    <source>
        <strain evidence="1 4">TMW 2.1533</strain>
        <strain evidence="2 3">TMW 2.1535</strain>
    </source>
</reference>